<dbReference type="CDD" id="cd04730">
    <property type="entry name" value="NPD_like"/>
    <property type="match status" value="1"/>
</dbReference>
<comment type="caution">
    <text evidence="10">The sequence shown here is derived from an EMBL/GenBank/DDBJ whole genome shotgun (WGS) entry which is preliminary data.</text>
</comment>
<dbReference type="PANTHER" id="PTHR42747:SF3">
    <property type="entry name" value="NITRONATE MONOOXYGENASE-RELATED"/>
    <property type="match status" value="1"/>
</dbReference>
<dbReference type="AlphaFoldDB" id="A0A2T0SRY8"/>
<dbReference type="GO" id="GO:0009636">
    <property type="term" value="P:response to toxic substance"/>
    <property type="evidence" value="ECO:0007669"/>
    <property type="project" value="UniProtKB-KW"/>
</dbReference>
<comment type="cofactor">
    <cofactor evidence="1">
        <name>FMN</name>
        <dbReference type="ChEBI" id="CHEBI:58210"/>
    </cofactor>
</comment>
<dbReference type="OrthoDB" id="9778912at2"/>
<sequence length="348" mass="35376">MLERLAVPVIAAPMAGGASTPKLVAEVGSAGGLGFLAAGLLTVEALAAQLAEVSGLTDQPFGVNLFVPGSQSTVDLSVYRERVAAQAALAGVTPGTPVWDDDSYPAKLELVLAMRVPVVSFTFGLPGADEVRRLHAAGSYVVVTVTTPAEAKQAAQIGADALCVQGLDAGGHRGTLTDDGVSPGGGELLGTLAALRLVAAAVDLPLVAAGGLATGADVAAVVTAGAVAAQLGTAFLLCPEAGTAPGYRMALQEKNRRTALTRAFSGRPARGLVNRFLTENTAHAPAAYPNLHLMTKPIRATGDPELMSLWAGQTYSLIESAPAAEVVRRLDVQARTAIRNAAARFAGE</sequence>
<dbReference type="GO" id="GO:0018580">
    <property type="term" value="F:nitronate monooxygenase activity"/>
    <property type="evidence" value="ECO:0007669"/>
    <property type="project" value="InterPro"/>
</dbReference>
<keyword evidence="4" id="KW-0285">Flavoprotein</keyword>
<dbReference type="Gene3D" id="3.20.20.70">
    <property type="entry name" value="Aldolase class I"/>
    <property type="match status" value="1"/>
</dbReference>
<evidence type="ECO:0000256" key="3">
    <source>
        <dbReference type="ARBA" id="ARBA00022575"/>
    </source>
</evidence>
<comment type="similarity">
    <text evidence="2">Belongs to the nitronate monooxygenase family. NMO class I subfamily.</text>
</comment>
<gene>
    <name evidence="10" type="ORF">CLV43_11294</name>
</gene>
<dbReference type="RefSeq" id="WP_106192662.1">
    <property type="nucleotide sequence ID" value="NZ_PVTF01000012.1"/>
</dbReference>
<evidence type="ECO:0000256" key="4">
    <source>
        <dbReference type="ARBA" id="ARBA00022630"/>
    </source>
</evidence>
<keyword evidence="3" id="KW-0216">Detoxification</keyword>
<keyword evidence="7" id="KW-0503">Monooxygenase</keyword>
<accession>A0A2T0SRY8</accession>
<evidence type="ECO:0000256" key="6">
    <source>
        <dbReference type="ARBA" id="ARBA00023002"/>
    </source>
</evidence>
<evidence type="ECO:0000313" key="10">
    <source>
        <dbReference type="EMBL" id="PRY36170.1"/>
    </source>
</evidence>
<evidence type="ECO:0000256" key="8">
    <source>
        <dbReference type="ARBA" id="ARBA00031155"/>
    </source>
</evidence>
<evidence type="ECO:0000256" key="1">
    <source>
        <dbReference type="ARBA" id="ARBA00001917"/>
    </source>
</evidence>
<keyword evidence="5" id="KW-0288">FMN</keyword>
<evidence type="ECO:0000313" key="11">
    <source>
        <dbReference type="Proteomes" id="UP000239494"/>
    </source>
</evidence>
<dbReference type="SUPFAM" id="SSF51412">
    <property type="entry name" value="Inosine monophosphate dehydrogenase (IMPDH)"/>
    <property type="match status" value="1"/>
</dbReference>
<organism evidence="10 11">
    <name type="scientific">Umezawaea tangerina</name>
    <dbReference type="NCBI Taxonomy" id="84725"/>
    <lineage>
        <taxon>Bacteria</taxon>
        <taxon>Bacillati</taxon>
        <taxon>Actinomycetota</taxon>
        <taxon>Actinomycetes</taxon>
        <taxon>Pseudonocardiales</taxon>
        <taxon>Pseudonocardiaceae</taxon>
        <taxon>Umezawaea</taxon>
    </lineage>
</organism>
<evidence type="ECO:0000256" key="2">
    <source>
        <dbReference type="ARBA" id="ARBA00009881"/>
    </source>
</evidence>
<evidence type="ECO:0000256" key="5">
    <source>
        <dbReference type="ARBA" id="ARBA00022643"/>
    </source>
</evidence>
<dbReference type="InterPro" id="IPR013785">
    <property type="entry name" value="Aldolase_TIM"/>
</dbReference>
<evidence type="ECO:0000256" key="7">
    <source>
        <dbReference type="ARBA" id="ARBA00023033"/>
    </source>
</evidence>
<dbReference type="PANTHER" id="PTHR42747">
    <property type="entry name" value="NITRONATE MONOOXYGENASE-RELATED"/>
    <property type="match status" value="1"/>
</dbReference>
<reference evidence="10 11" key="1">
    <citation type="submission" date="2018-03" db="EMBL/GenBank/DDBJ databases">
        <title>Genomic Encyclopedia of Archaeal and Bacterial Type Strains, Phase II (KMG-II): from individual species to whole genera.</title>
        <authorList>
            <person name="Goeker M."/>
        </authorList>
    </citation>
    <scope>NUCLEOTIDE SEQUENCE [LARGE SCALE GENOMIC DNA]</scope>
    <source>
        <strain evidence="10 11">DSM 44720</strain>
    </source>
</reference>
<comment type="catalytic activity">
    <reaction evidence="9">
        <text>3 propionate 3-nitronate + 3 O2 + H2O = 3 3-oxopropanoate + 2 nitrate + nitrite + H2O2 + 3 H(+)</text>
        <dbReference type="Rhea" id="RHEA:57332"/>
        <dbReference type="ChEBI" id="CHEBI:15377"/>
        <dbReference type="ChEBI" id="CHEBI:15378"/>
        <dbReference type="ChEBI" id="CHEBI:15379"/>
        <dbReference type="ChEBI" id="CHEBI:16240"/>
        <dbReference type="ChEBI" id="CHEBI:16301"/>
        <dbReference type="ChEBI" id="CHEBI:17632"/>
        <dbReference type="ChEBI" id="CHEBI:33190"/>
        <dbReference type="ChEBI" id="CHEBI:136067"/>
    </reaction>
</comment>
<proteinExistence type="inferred from homology"/>
<dbReference type="Pfam" id="PF03060">
    <property type="entry name" value="NMO"/>
    <property type="match status" value="1"/>
</dbReference>
<protein>
    <recommendedName>
        <fullName evidence="8">Propionate 3-nitronate monooxygenase</fullName>
    </recommendedName>
</protein>
<dbReference type="Proteomes" id="UP000239494">
    <property type="component" value="Unassembled WGS sequence"/>
</dbReference>
<dbReference type="EMBL" id="PVTF01000012">
    <property type="protein sequence ID" value="PRY36170.1"/>
    <property type="molecule type" value="Genomic_DNA"/>
</dbReference>
<name>A0A2T0SRY8_9PSEU</name>
<keyword evidence="6" id="KW-0560">Oxidoreductase</keyword>
<keyword evidence="11" id="KW-1185">Reference proteome</keyword>
<dbReference type="InterPro" id="IPR004136">
    <property type="entry name" value="NMO"/>
</dbReference>
<evidence type="ECO:0000256" key="9">
    <source>
        <dbReference type="ARBA" id="ARBA00049401"/>
    </source>
</evidence>